<keyword evidence="4" id="KW-1185">Reference proteome</keyword>
<sequence>MSQGTVDSRRTRLKRPAKRPAKPRRGSLRTVPPAGRATFVHSLRAEWIRLRTMRATLYVVVATLVAGAGLATLNGSSAGDEYAAMSAADRLMFDPLATSLKGVILAQLTLALLGGLAITSEYGSRTIVSTLTAVPRRGRVLVAKAVVLTAIALPTGMLTTLGGFLAGQSALESSGAPYVALGDPGAWRAVLGGGLFLTLAAVLGLAAGIMIRSTTATVTTLFATTLIVPALAPSFPGTLANWTTKFWPPSAGGQIVTGYRDPDLLNPWPGFTVMAGCVVVLLTAAFLTFRRRDA</sequence>
<keyword evidence="2" id="KW-0472">Membrane</keyword>
<reference evidence="3 4" key="1">
    <citation type="journal article" date="2019" name="Int. J. Syst. Evol. Microbiol.">
        <title>The Global Catalogue of Microorganisms (GCM) 10K type strain sequencing project: providing services to taxonomists for standard genome sequencing and annotation.</title>
        <authorList>
            <consortium name="The Broad Institute Genomics Platform"/>
            <consortium name="The Broad Institute Genome Sequencing Center for Infectious Disease"/>
            <person name="Wu L."/>
            <person name="Ma J."/>
        </authorList>
    </citation>
    <scope>NUCLEOTIDE SEQUENCE [LARGE SCALE GENOMIC DNA]</scope>
    <source>
        <strain evidence="3 4">JCM 4531</strain>
    </source>
</reference>
<dbReference type="Proteomes" id="UP001499989">
    <property type="component" value="Unassembled WGS sequence"/>
</dbReference>
<feature type="transmembrane region" description="Helical" evidence="2">
    <location>
        <begin position="140"/>
        <end position="166"/>
    </location>
</feature>
<evidence type="ECO:0000256" key="2">
    <source>
        <dbReference type="SAM" id="Phobius"/>
    </source>
</evidence>
<evidence type="ECO:0000313" key="3">
    <source>
        <dbReference type="EMBL" id="GAA2697873.1"/>
    </source>
</evidence>
<feature type="transmembrane region" description="Helical" evidence="2">
    <location>
        <begin position="55"/>
        <end position="76"/>
    </location>
</feature>
<name>A0ABN3TAU6_9ACTN</name>
<proteinExistence type="predicted"/>
<feature type="transmembrane region" description="Helical" evidence="2">
    <location>
        <begin position="216"/>
        <end position="235"/>
    </location>
</feature>
<dbReference type="EMBL" id="BAAASK010000026">
    <property type="protein sequence ID" value="GAA2697873.1"/>
    <property type="molecule type" value="Genomic_DNA"/>
</dbReference>
<evidence type="ECO:0000256" key="1">
    <source>
        <dbReference type="SAM" id="MobiDB-lite"/>
    </source>
</evidence>
<feature type="transmembrane region" description="Helical" evidence="2">
    <location>
        <begin position="268"/>
        <end position="289"/>
    </location>
</feature>
<accession>A0ABN3TAU6</accession>
<evidence type="ECO:0000313" key="4">
    <source>
        <dbReference type="Proteomes" id="UP001499989"/>
    </source>
</evidence>
<keyword evidence="2" id="KW-1133">Transmembrane helix</keyword>
<feature type="compositionally biased region" description="Basic residues" evidence="1">
    <location>
        <begin position="11"/>
        <end position="27"/>
    </location>
</feature>
<dbReference type="RefSeq" id="WP_344572246.1">
    <property type="nucleotide sequence ID" value="NZ_BAAASK010000026.1"/>
</dbReference>
<organism evidence="3 4">
    <name type="scientific">Streptomyces violaceolatus</name>
    <dbReference type="NCBI Taxonomy" id="67378"/>
    <lineage>
        <taxon>Bacteria</taxon>
        <taxon>Bacillati</taxon>
        <taxon>Actinomycetota</taxon>
        <taxon>Actinomycetes</taxon>
        <taxon>Kitasatosporales</taxon>
        <taxon>Streptomycetaceae</taxon>
        <taxon>Streptomyces</taxon>
        <taxon>Streptomyces violaceoruber group</taxon>
    </lineage>
</organism>
<keyword evidence="2" id="KW-0812">Transmembrane</keyword>
<comment type="caution">
    <text evidence="3">The sequence shown here is derived from an EMBL/GenBank/DDBJ whole genome shotgun (WGS) entry which is preliminary data.</text>
</comment>
<protein>
    <submittedName>
        <fullName evidence="3">ABC transporter permease</fullName>
    </submittedName>
</protein>
<feature type="transmembrane region" description="Helical" evidence="2">
    <location>
        <begin position="186"/>
        <end position="209"/>
    </location>
</feature>
<gene>
    <name evidence="3" type="ORF">GCM10010310_62690</name>
</gene>
<feature type="transmembrane region" description="Helical" evidence="2">
    <location>
        <begin position="96"/>
        <end position="119"/>
    </location>
</feature>
<feature type="region of interest" description="Disordered" evidence="1">
    <location>
        <begin position="1"/>
        <end position="32"/>
    </location>
</feature>